<dbReference type="EMBL" id="QGDJ01000004">
    <property type="protein sequence ID" value="PWJ19188.1"/>
    <property type="molecule type" value="Genomic_DNA"/>
</dbReference>
<dbReference type="InterPro" id="IPR003594">
    <property type="entry name" value="HATPase_dom"/>
</dbReference>
<dbReference type="FunFam" id="1.10.287.130:FF:000037">
    <property type="entry name" value="Hybrid sensor histidine kinase/response regulator"/>
    <property type="match status" value="1"/>
</dbReference>
<keyword evidence="10" id="KW-0418">Kinase</keyword>
<evidence type="ECO:0000256" key="2">
    <source>
        <dbReference type="ARBA" id="ARBA00012438"/>
    </source>
</evidence>
<dbReference type="SUPFAM" id="SSF52172">
    <property type="entry name" value="CheY-like"/>
    <property type="match status" value="1"/>
</dbReference>
<accession>A0A2Y9AN97</accession>
<dbReference type="Proteomes" id="UP000245839">
    <property type="component" value="Unassembled WGS sequence"/>
</dbReference>
<evidence type="ECO:0000256" key="3">
    <source>
        <dbReference type="ARBA" id="ARBA00022553"/>
    </source>
</evidence>
<dbReference type="Pfam" id="PF00072">
    <property type="entry name" value="Response_reg"/>
    <property type="match status" value="1"/>
</dbReference>
<keyword evidence="6" id="KW-0472">Membrane</keyword>
<dbReference type="PRINTS" id="PR00344">
    <property type="entry name" value="BCTRLSENSOR"/>
</dbReference>
<dbReference type="Pfam" id="PF02518">
    <property type="entry name" value="HATPase_c"/>
    <property type="match status" value="1"/>
</dbReference>
<dbReference type="SMART" id="SM00387">
    <property type="entry name" value="HATPase_c"/>
    <property type="match status" value="1"/>
</dbReference>
<dbReference type="Gene3D" id="3.30.450.20">
    <property type="entry name" value="PAS domain"/>
    <property type="match status" value="1"/>
</dbReference>
<comment type="catalytic activity">
    <reaction evidence="1">
        <text>ATP + protein L-histidine = ADP + protein N-phospho-L-histidine.</text>
        <dbReference type="EC" id="2.7.13.3"/>
    </reaction>
</comment>
<keyword evidence="11" id="KW-1185">Reference proteome</keyword>
<evidence type="ECO:0000256" key="6">
    <source>
        <dbReference type="SAM" id="Phobius"/>
    </source>
</evidence>
<evidence type="ECO:0000256" key="4">
    <source>
        <dbReference type="PROSITE-ProRule" id="PRU00169"/>
    </source>
</evidence>
<evidence type="ECO:0000313" key="10">
    <source>
        <dbReference type="EMBL" id="SSA45850.1"/>
    </source>
</evidence>
<keyword evidence="6" id="KW-1133">Transmembrane helix</keyword>
<dbReference type="PROSITE" id="PS50109">
    <property type="entry name" value="HIS_KIN"/>
    <property type="match status" value="1"/>
</dbReference>
<dbReference type="Gene3D" id="3.30.565.10">
    <property type="entry name" value="Histidine kinase-like ATPase, C-terminal domain"/>
    <property type="match status" value="1"/>
</dbReference>
<evidence type="ECO:0000256" key="5">
    <source>
        <dbReference type="SAM" id="MobiDB-lite"/>
    </source>
</evidence>
<evidence type="ECO:0000313" key="12">
    <source>
        <dbReference type="Proteomes" id="UP000251571"/>
    </source>
</evidence>
<keyword evidence="3 4" id="KW-0597">Phosphoprotein</keyword>
<gene>
    <name evidence="9" type="ORF">BCF38_104119</name>
    <name evidence="10" type="ORF">SAMN05421539_104119</name>
</gene>
<dbReference type="SMART" id="SM00448">
    <property type="entry name" value="REC"/>
    <property type="match status" value="1"/>
</dbReference>
<dbReference type="EMBL" id="UETC01000004">
    <property type="protein sequence ID" value="SSA45850.1"/>
    <property type="molecule type" value="Genomic_DNA"/>
</dbReference>
<feature type="domain" description="Response regulatory" evidence="8">
    <location>
        <begin position="777"/>
        <end position="893"/>
    </location>
</feature>
<dbReference type="InterPro" id="IPR001789">
    <property type="entry name" value="Sig_transdc_resp-reg_receiver"/>
</dbReference>
<dbReference type="SMART" id="SM00388">
    <property type="entry name" value="HisKA"/>
    <property type="match status" value="1"/>
</dbReference>
<dbReference type="PANTHER" id="PTHR43065:SF42">
    <property type="entry name" value="TWO-COMPONENT SENSOR PPRA"/>
    <property type="match status" value="1"/>
</dbReference>
<keyword evidence="6" id="KW-0812">Transmembrane</keyword>
<dbReference type="PANTHER" id="PTHR43065">
    <property type="entry name" value="SENSOR HISTIDINE KINASE"/>
    <property type="match status" value="1"/>
</dbReference>
<dbReference type="PROSITE" id="PS50110">
    <property type="entry name" value="RESPONSE_REGULATORY"/>
    <property type="match status" value="1"/>
</dbReference>
<feature type="modified residue" description="4-aspartylphosphate" evidence="4">
    <location>
        <position position="828"/>
    </location>
</feature>
<dbReference type="InterPro" id="IPR005467">
    <property type="entry name" value="His_kinase_dom"/>
</dbReference>
<dbReference type="InterPro" id="IPR003661">
    <property type="entry name" value="HisK_dim/P_dom"/>
</dbReference>
<dbReference type="SUPFAM" id="SSF55874">
    <property type="entry name" value="ATPase domain of HSP90 chaperone/DNA topoisomerase II/histidine kinase"/>
    <property type="match status" value="1"/>
</dbReference>
<dbReference type="InterPro" id="IPR036097">
    <property type="entry name" value="HisK_dim/P_sf"/>
</dbReference>
<dbReference type="GO" id="GO:0000155">
    <property type="term" value="F:phosphorelay sensor kinase activity"/>
    <property type="evidence" value="ECO:0007669"/>
    <property type="project" value="InterPro"/>
</dbReference>
<feature type="domain" description="Histidine kinase" evidence="7">
    <location>
        <begin position="399"/>
        <end position="622"/>
    </location>
</feature>
<dbReference type="Pfam" id="PF00512">
    <property type="entry name" value="HisKA"/>
    <property type="match status" value="1"/>
</dbReference>
<dbReference type="Gene3D" id="3.40.50.2300">
    <property type="match status" value="1"/>
</dbReference>
<protein>
    <recommendedName>
        <fullName evidence="2">histidine kinase</fullName>
        <ecNumber evidence="2">2.7.13.3</ecNumber>
    </recommendedName>
</protein>
<dbReference type="SUPFAM" id="SSF47384">
    <property type="entry name" value="Homodimeric domain of signal transducing histidine kinase"/>
    <property type="match status" value="1"/>
</dbReference>
<feature type="transmembrane region" description="Helical" evidence="6">
    <location>
        <begin position="19"/>
        <end position="38"/>
    </location>
</feature>
<reference evidence="10 12" key="1">
    <citation type="submission" date="2016-10" db="EMBL/GenBank/DDBJ databases">
        <authorList>
            <person name="Cai Z."/>
        </authorList>
    </citation>
    <scope>NUCLEOTIDE SEQUENCE [LARGE SCALE GENOMIC DNA]</scope>
    <source>
        <strain evidence="10 12">DSM 25227</strain>
    </source>
</reference>
<evidence type="ECO:0000313" key="9">
    <source>
        <dbReference type="EMBL" id="PWJ19188.1"/>
    </source>
</evidence>
<feature type="transmembrane region" description="Helical" evidence="6">
    <location>
        <begin position="44"/>
        <end position="65"/>
    </location>
</feature>
<feature type="compositionally biased region" description="Low complexity" evidence="5">
    <location>
        <begin position="736"/>
        <end position="749"/>
    </location>
</feature>
<proteinExistence type="predicted"/>
<reference evidence="9 11" key="2">
    <citation type="submission" date="2018-03" db="EMBL/GenBank/DDBJ databases">
        <title>Genomic Encyclopedia of Archaeal and Bacterial Type Strains, Phase II (KMG-II): from individual species to whole genera.</title>
        <authorList>
            <person name="Goeker M."/>
        </authorList>
    </citation>
    <scope>NUCLEOTIDE SEQUENCE [LARGE SCALE GENOMIC DNA]</scope>
    <source>
        <strain evidence="9 11">DSM 25227</strain>
    </source>
</reference>
<evidence type="ECO:0000259" key="8">
    <source>
        <dbReference type="PROSITE" id="PS50110"/>
    </source>
</evidence>
<dbReference type="EC" id="2.7.13.3" evidence="2"/>
<dbReference type="AlphaFoldDB" id="A0A2Y9AN97"/>
<dbReference type="InterPro" id="IPR004358">
    <property type="entry name" value="Sig_transdc_His_kin-like_C"/>
</dbReference>
<evidence type="ECO:0000313" key="11">
    <source>
        <dbReference type="Proteomes" id="UP000245839"/>
    </source>
</evidence>
<name>A0A2Y9AN97_9RHOB</name>
<dbReference type="InterPro" id="IPR011006">
    <property type="entry name" value="CheY-like_superfamily"/>
</dbReference>
<organism evidence="10 12">
    <name type="scientific">Jannaschia seohaensis</name>
    <dbReference type="NCBI Taxonomy" id="475081"/>
    <lineage>
        <taxon>Bacteria</taxon>
        <taxon>Pseudomonadati</taxon>
        <taxon>Pseudomonadota</taxon>
        <taxon>Alphaproteobacteria</taxon>
        <taxon>Rhodobacterales</taxon>
        <taxon>Roseobacteraceae</taxon>
        <taxon>Jannaschia</taxon>
    </lineage>
</organism>
<sequence length="894" mass="96029">MFPGAHQLHESATRTRRTLIRSAVLLMAAAAAGLGAWTADAAQIQAVLAAAAAAIVVVVLGLHLVDLLSRRSERHRLEVVMDFLQHDSAPGFCTDPDGAIFAQNRAALDRFGRRDGATMVRAFETLFANPDAVVHRLRAMAEMSDSAREDVVTRRGHVRVAVHRIPGGFLWRLEDLVDRAPRAADGNGLPILTFGSSGTILYMNGVLRGMVGKRAKSIEDVFDETPLRSGQMNRLRGKAGWETVRLVLSEPVNGRQEVFVLPVDEPADGRVSLDALPVALLRLNGDGEIVFANRPARDLLPRATLESGIHLASVVEGLGRSVRDWVEDAVAGRGLYRPEVVRVSDADAESFLQITLARPLEGEKDGLLAVLNDATELKTMEAQFVQSQKMQAIGQLAGGVAHDFNNLLTAISGHCDLLLLRHGEGDEDYADLTQITQNANRAAALVGQLLAFSRKQTLEMQQIDLRDTLSDLAHLLNRLVGERVTLELDHDPGLVPIRGDRRQLEQVLMNLVVNARDAMPDGGTIRIETRCVTLDEPLTRDRATVPPGDYVVVTVSDEGNGIPPDMLRRIFEPFFTTKRPGEGTGLGLSMAYGIVKQSGGFIFADSTTGVGATFRLYFPAETRRDNRQRLQPAITTPALAPNPEPAAAIEVQAGLASLSSVNSADHPAAASERAVAAQRGEMTDTPSVAMAAAISAAGDRSEASALRTNGVSAEMAIASLLSKETCISQTSEADRSALGPPASSSGAGLDDQADGPTRHGADSQAEDAASAGPSRPVVLLVEDEAPVRAFASRALRLRGYTVLEAANAEDALDALRDEGLVVDLFVTDVMMPGMDGPSWVREALKNRPTVRTVFMSGYMQETLLEKDSPVPNSVFLPKPFSLSDLTRTVENVLH</sequence>
<evidence type="ECO:0000256" key="1">
    <source>
        <dbReference type="ARBA" id="ARBA00000085"/>
    </source>
</evidence>
<dbReference type="Gene3D" id="1.10.287.130">
    <property type="match status" value="1"/>
</dbReference>
<dbReference type="CDD" id="cd00082">
    <property type="entry name" value="HisKA"/>
    <property type="match status" value="1"/>
</dbReference>
<dbReference type="Proteomes" id="UP000251571">
    <property type="component" value="Unassembled WGS sequence"/>
</dbReference>
<feature type="region of interest" description="Disordered" evidence="5">
    <location>
        <begin position="731"/>
        <end position="774"/>
    </location>
</feature>
<dbReference type="InterPro" id="IPR036890">
    <property type="entry name" value="HATPase_C_sf"/>
</dbReference>
<evidence type="ECO:0000259" key="7">
    <source>
        <dbReference type="PROSITE" id="PS50109"/>
    </source>
</evidence>
<keyword evidence="10" id="KW-0808">Transferase</keyword>